<proteinExistence type="predicted"/>
<keyword evidence="1" id="KW-0645">Protease</keyword>
<keyword evidence="1" id="KW-0413">Isomerase</keyword>
<dbReference type="EMBL" id="CP147404">
    <property type="protein sequence ID" value="WXB93159.1"/>
    <property type="molecule type" value="Genomic_DNA"/>
</dbReference>
<dbReference type="InterPro" id="IPR009665">
    <property type="entry name" value="YyaC"/>
</dbReference>
<dbReference type="SUPFAM" id="SSF53163">
    <property type="entry name" value="HybD-like"/>
    <property type="match status" value="1"/>
</dbReference>
<name>A0ABZ2N606_9BACI</name>
<reference evidence="1 2" key="1">
    <citation type="submission" date="2024-02" db="EMBL/GenBank/DDBJ databases">
        <title>Seven novel Bacillus-like species.</title>
        <authorList>
            <person name="Liu G."/>
        </authorList>
    </citation>
    <scope>NUCLEOTIDE SEQUENCE [LARGE SCALE GENOMIC DNA]</scope>
    <source>
        <strain evidence="1 2">FJAT-52991</strain>
    </source>
</reference>
<dbReference type="Proteomes" id="UP001387364">
    <property type="component" value="Chromosome"/>
</dbReference>
<dbReference type="NCBIfam" id="TIGR02841">
    <property type="entry name" value="spore_YyaC"/>
    <property type="match status" value="1"/>
</dbReference>
<dbReference type="GO" id="GO:0008233">
    <property type="term" value="F:peptidase activity"/>
    <property type="evidence" value="ECO:0007669"/>
    <property type="project" value="UniProtKB-KW"/>
</dbReference>
<evidence type="ECO:0000313" key="2">
    <source>
        <dbReference type="Proteomes" id="UP001387364"/>
    </source>
</evidence>
<organism evidence="1 2">
    <name type="scientific">Bacillus kandeliae</name>
    <dbReference type="NCBI Taxonomy" id="3129297"/>
    <lineage>
        <taxon>Bacteria</taxon>
        <taxon>Bacillati</taxon>
        <taxon>Bacillota</taxon>
        <taxon>Bacilli</taxon>
        <taxon>Bacillales</taxon>
        <taxon>Bacillaceae</taxon>
        <taxon>Bacillus</taxon>
    </lineage>
</organism>
<sequence length="210" mass="22919">MNLKKMFNRKPDSLTIHYKEQQASSIVAEHLLSLLPPPGTQPIVFAFIGTDRSTGDSLGPLIGTLLSEKLLPSFHVYGTLEHPVHAVNLSDKLSLIQKQHQHPFIIGTDACLGTLKNIGNIQLGNGPVKPGAGVNKELPAVGDVHITGTVNVSGFMEFFVLQNTRLHLVMSMAKIIANGIAKASIHYQLLTDNQLAEHNYYQPSLLKTED</sequence>
<dbReference type="Pfam" id="PF06866">
    <property type="entry name" value="DUF1256"/>
    <property type="match status" value="1"/>
</dbReference>
<keyword evidence="1" id="KW-0378">Hydrolase</keyword>
<dbReference type="GO" id="GO:0016853">
    <property type="term" value="F:isomerase activity"/>
    <property type="evidence" value="ECO:0007669"/>
    <property type="project" value="UniProtKB-KW"/>
</dbReference>
<evidence type="ECO:0000313" key="1">
    <source>
        <dbReference type="EMBL" id="WXB93159.1"/>
    </source>
</evidence>
<protein>
    <submittedName>
        <fullName evidence="1">Spore protease YyaC</fullName>
    </submittedName>
</protein>
<dbReference type="RefSeq" id="WP_338752412.1">
    <property type="nucleotide sequence ID" value="NZ_CP147404.1"/>
</dbReference>
<accession>A0ABZ2N606</accession>
<dbReference type="InterPro" id="IPR023430">
    <property type="entry name" value="Pept_HybD-like_dom_sf"/>
</dbReference>
<gene>
    <name evidence="1" type="primary">yyaC</name>
    <name evidence="1" type="ORF">WDJ61_18400</name>
</gene>
<keyword evidence="2" id="KW-1185">Reference proteome</keyword>
<dbReference type="GO" id="GO:0006508">
    <property type="term" value="P:proteolysis"/>
    <property type="evidence" value="ECO:0007669"/>
    <property type="project" value="UniProtKB-KW"/>
</dbReference>